<feature type="signal peptide" evidence="1">
    <location>
        <begin position="1"/>
        <end position="22"/>
    </location>
</feature>
<accession>A0A518G222</accession>
<evidence type="ECO:0000259" key="2">
    <source>
        <dbReference type="Pfam" id="PF04575"/>
    </source>
</evidence>
<dbReference type="Gene3D" id="1.25.40.10">
    <property type="entry name" value="Tetratricopeptide repeat domain"/>
    <property type="match status" value="1"/>
</dbReference>
<name>A0A518G222_9BACT</name>
<sequence length="620" mass="68772" precursor="true">MRTSVSIVLIVLCGGVTQSSLAQVQQAEFGIPAAATFLVAGTPLPPPLAGVPRSDGISTGESQYDNVMQEFERAGISRPLFEPTQPSTQLYRSLDELTNSRYAESDAPAYIPLPPGQVPQRAGPPLSQLEQLENQAVQALKAKDYRKAEQHLLEMLQLESNHRGATIALASLYVEQKQVREAALFLGQRLVYFDGDAQVVMLYGKVLLELEEPQRAILAFQHALRRDSGLADGHLMLGIAYLRNQQPLTARGVLQNGANSSTEMFWQQRLAYATAWAQLGQLSAADGIFLGVHQSAASDEMRESAWESHRELQQALTDPTRLYGLFKVVQRYDDNTGIVPTTNIIGVSTLNVESFGALETANVNYDLWRSYQSTVTAGYNGLFTQNYLGLASDFNVSDQSGFLSFRRRSLTPYTHLPCTLAYFVDAGGIFAGGVNFLQRFGSSTSIAVQDSDDTSITGQFRYSRVDFVNQLPGVDGSSVDPDSSNYEASFIRQWSRVDAGQVWQLGYGYNRNVAQGSDFDYRGHRAIVGGSQQFEDESFAFLSLQYNFRNYDNPQTSTGSFRQDRELLVSVSYLRPAFQTEKLYWVAEYAYDLNESDIESSSYDRDIFGLGLQWNFGGLP</sequence>
<evidence type="ECO:0000313" key="4">
    <source>
        <dbReference type="Proteomes" id="UP000318017"/>
    </source>
</evidence>
<organism evidence="3 4">
    <name type="scientific">Aureliella helgolandensis</name>
    <dbReference type="NCBI Taxonomy" id="2527968"/>
    <lineage>
        <taxon>Bacteria</taxon>
        <taxon>Pseudomonadati</taxon>
        <taxon>Planctomycetota</taxon>
        <taxon>Planctomycetia</taxon>
        <taxon>Pirellulales</taxon>
        <taxon>Pirellulaceae</taxon>
        <taxon>Aureliella</taxon>
    </lineage>
</organism>
<keyword evidence="4" id="KW-1185">Reference proteome</keyword>
<dbReference type="AlphaFoldDB" id="A0A518G222"/>
<evidence type="ECO:0000256" key="1">
    <source>
        <dbReference type="SAM" id="SignalP"/>
    </source>
</evidence>
<feature type="chain" id="PRO_5022030847" description="Surface lipoprotein assembly modifier C-terminal domain-containing protein" evidence="1">
    <location>
        <begin position="23"/>
        <end position="620"/>
    </location>
</feature>
<dbReference type="RefSeq" id="WP_197356191.1">
    <property type="nucleotide sequence ID" value="NZ_CP036298.1"/>
</dbReference>
<dbReference type="Proteomes" id="UP000318017">
    <property type="component" value="Chromosome"/>
</dbReference>
<dbReference type="Pfam" id="PF14559">
    <property type="entry name" value="TPR_19"/>
    <property type="match status" value="1"/>
</dbReference>
<keyword evidence="1" id="KW-0732">Signal</keyword>
<protein>
    <recommendedName>
        <fullName evidence="2">Surface lipoprotein assembly modifier C-terminal domain-containing protein</fullName>
    </recommendedName>
</protein>
<dbReference type="InterPro" id="IPR007655">
    <property type="entry name" value="Slam_C"/>
</dbReference>
<proteinExistence type="predicted"/>
<evidence type="ECO:0000313" key="3">
    <source>
        <dbReference type="EMBL" id="QDV22666.1"/>
    </source>
</evidence>
<gene>
    <name evidence="3" type="ORF">Q31a_09520</name>
</gene>
<dbReference type="EMBL" id="CP036298">
    <property type="protein sequence ID" value="QDV22666.1"/>
    <property type="molecule type" value="Genomic_DNA"/>
</dbReference>
<dbReference type="KEGG" id="ahel:Q31a_09520"/>
<dbReference type="InterPro" id="IPR011990">
    <property type="entry name" value="TPR-like_helical_dom_sf"/>
</dbReference>
<dbReference type="Pfam" id="PF04575">
    <property type="entry name" value="SlipAM"/>
    <property type="match status" value="1"/>
</dbReference>
<dbReference type="SUPFAM" id="SSF48452">
    <property type="entry name" value="TPR-like"/>
    <property type="match status" value="1"/>
</dbReference>
<reference evidence="3 4" key="1">
    <citation type="submission" date="2019-02" db="EMBL/GenBank/DDBJ databases">
        <title>Deep-cultivation of Planctomycetes and their phenomic and genomic characterization uncovers novel biology.</title>
        <authorList>
            <person name="Wiegand S."/>
            <person name="Jogler M."/>
            <person name="Boedeker C."/>
            <person name="Pinto D."/>
            <person name="Vollmers J."/>
            <person name="Rivas-Marin E."/>
            <person name="Kohn T."/>
            <person name="Peeters S.H."/>
            <person name="Heuer A."/>
            <person name="Rast P."/>
            <person name="Oberbeckmann S."/>
            <person name="Bunk B."/>
            <person name="Jeske O."/>
            <person name="Meyerdierks A."/>
            <person name="Storesund J.E."/>
            <person name="Kallscheuer N."/>
            <person name="Luecker S."/>
            <person name="Lage O.M."/>
            <person name="Pohl T."/>
            <person name="Merkel B.J."/>
            <person name="Hornburger P."/>
            <person name="Mueller R.-W."/>
            <person name="Bruemmer F."/>
            <person name="Labrenz M."/>
            <person name="Spormann A.M."/>
            <person name="Op den Camp H."/>
            <person name="Overmann J."/>
            <person name="Amann R."/>
            <person name="Jetten M.S.M."/>
            <person name="Mascher T."/>
            <person name="Medema M.H."/>
            <person name="Devos D.P."/>
            <person name="Kaster A.-K."/>
            <person name="Ovreas L."/>
            <person name="Rohde M."/>
            <person name="Galperin M.Y."/>
            <person name="Jogler C."/>
        </authorList>
    </citation>
    <scope>NUCLEOTIDE SEQUENCE [LARGE SCALE GENOMIC DNA]</scope>
    <source>
        <strain evidence="3 4">Q31a</strain>
    </source>
</reference>
<feature type="domain" description="Surface lipoprotein assembly modifier C-terminal" evidence="2">
    <location>
        <begin position="499"/>
        <end position="616"/>
    </location>
</feature>